<evidence type="ECO:0000313" key="2">
    <source>
        <dbReference type="Proteomes" id="UP001217500"/>
    </source>
</evidence>
<dbReference type="AlphaFoldDB" id="A0AAF0BJW2"/>
<name>A0AAF0BJW2_9PROT</name>
<proteinExistence type="predicted"/>
<reference evidence="1" key="1">
    <citation type="submission" date="2023-01" db="EMBL/GenBank/DDBJ databases">
        <title>The genome sequence of Kordiimonadaceae bacterium 6D33.</title>
        <authorList>
            <person name="Liu Y."/>
        </authorList>
    </citation>
    <scope>NUCLEOTIDE SEQUENCE</scope>
    <source>
        <strain evidence="1">6D33</strain>
    </source>
</reference>
<protein>
    <submittedName>
        <fullName evidence="1">PAS domain-containing protein</fullName>
    </submittedName>
</protein>
<dbReference type="InterPro" id="IPR009922">
    <property type="entry name" value="DUF1457"/>
</dbReference>
<evidence type="ECO:0000313" key="1">
    <source>
        <dbReference type="EMBL" id="WCL53579.1"/>
    </source>
</evidence>
<dbReference type="KEGG" id="gso:PH603_13655"/>
<dbReference type="Pfam" id="PF07310">
    <property type="entry name" value="PAS_5"/>
    <property type="match status" value="1"/>
</dbReference>
<gene>
    <name evidence="1" type="ORF">PH603_13655</name>
</gene>
<dbReference type="RefSeq" id="WP_289503091.1">
    <property type="nucleotide sequence ID" value="NZ_CP116805.1"/>
</dbReference>
<accession>A0AAF0BJW2</accession>
<sequence length="197" mass="22604">MALDWDFIGYEPLNRKPLDRLHDYWESLADGGVPKKSSFRPTNVPELLPFLSIIEATDDGDLIYRLFGSGLRGRVGFDLTGVSVMTAFPDPAKKFFERAFNLMLEKGKPACHRMDIHTEDGGVFAEDLIYMPLADEEGKHRFALGLYWMESEQEYLRIDRKVSGYFVYPLRFWIDDGGMPLVMDIPSYDVGDAIYKK</sequence>
<organism evidence="1 2">
    <name type="scientific">Gimibacter soli</name>
    <dbReference type="NCBI Taxonomy" id="3024400"/>
    <lineage>
        <taxon>Bacteria</taxon>
        <taxon>Pseudomonadati</taxon>
        <taxon>Pseudomonadota</taxon>
        <taxon>Alphaproteobacteria</taxon>
        <taxon>Kordiimonadales</taxon>
        <taxon>Temperatibacteraceae</taxon>
        <taxon>Gimibacter</taxon>
    </lineage>
</organism>
<keyword evidence="2" id="KW-1185">Reference proteome</keyword>
<dbReference type="EMBL" id="CP116805">
    <property type="protein sequence ID" value="WCL53579.1"/>
    <property type="molecule type" value="Genomic_DNA"/>
</dbReference>
<dbReference type="Proteomes" id="UP001217500">
    <property type="component" value="Chromosome"/>
</dbReference>